<feature type="coiled-coil region" evidence="1">
    <location>
        <begin position="26"/>
        <end position="149"/>
    </location>
</feature>
<evidence type="ECO:0000313" key="3">
    <source>
        <dbReference type="WBParaSite" id="SSLN_0001832801-mRNA-1"/>
    </source>
</evidence>
<dbReference type="AlphaFoldDB" id="A0A183TMF9"/>
<protein>
    <submittedName>
        <fullName evidence="3">Myosin_tail_1 domain-containing protein</fullName>
    </submittedName>
</protein>
<reference evidence="3" key="1">
    <citation type="submission" date="2016-06" db="UniProtKB">
        <authorList>
            <consortium name="WormBaseParasite"/>
        </authorList>
    </citation>
    <scope>IDENTIFICATION</scope>
</reference>
<dbReference type="WBParaSite" id="SSLN_0001832801-mRNA-1">
    <property type="protein sequence ID" value="SSLN_0001832801-mRNA-1"/>
    <property type="gene ID" value="SSLN_0001832801"/>
</dbReference>
<name>A0A183TMF9_SCHSO</name>
<evidence type="ECO:0000256" key="2">
    <source>
        <dbReference type="SAM" id="MobiDB-lite"/>
    </source>
</evidence>
<keyword evidence="1" id="KW-0175">Coiled coil</keyword>
<organism evidence="3">
    <name type="scientific">Schistocephalus solidus</name>
    <name type="common">Tapeworm</name>
    <dbReference type="NCBI Taxonomy" id="70667"/>
    <lineage>
        <taxon>Eukaryota</taxon>
        <taxon>Metazoa</taxon>
        <taxon>Spiralia</taxon>
        <taxon>Lophotrochozoa</taxon>
        <taxon>Platyhelminthes</taxon>
        <taxon>Cestoda</taxon>
        <taxon>Eucestoda</taxon>
        <taxon>Diphyllobothriidea</taxon>
        <taxon>Diphyllobothriidae</taxon>
        <taxon>Schistocephalus</taxon>
    </lineage>
</organism>
<evidence type="ECO:0000256" key="1">
    <source>
        <dbReference type="SAM" id="Coils"/>
    </source>
</evidence>
<feature type="region of interest" description="Disordered" evidence="2">
    <location>
        <begin position="188"/>
        <end position="245"/>
    </location>
</feature>
<feature type="compositionally biased region" description="Acidic residues" evidence="2">
    <location>
        <begin position="203"/>
        <end position="214"/>
    </location>
</feature>
<proteinExistence type="predicted"/>
<sequence length="245" mass="28209">LEDKVRINDSEKEEIQNSARENLELVARKDAENAQLTERLQLAEAERMAAVKRNDEIRAELLYAMEQQQQEMDKLLRLKDRELEGLRSNLATQQNDSEKNAKRTANILQENTETLASLREELDNLRQNKKELDEKVSAQEMELQKLKKIEQEFESFRHQNLLKTPQNTPKGILKRPGSECKRRRVLLVSPARSPTPPPRAETADYDVIDLDSEPEPQSRPITPKIRRTPLVGGRMPLQTRASASP</sequence>
<accession>A0A183TMF9</accession>